<proteinExistence type="predicted"/>
<sequence length="85" mass="9274">MRRALSVTLILVLGGLSAQAKLPFVKKAKDLGFAEITGCQSCHVDKMPKKGASEANERGKFLLKVKAEKKAAEVDLAWLKDYKGK</sequence>
<evidence type="ECO:0000313" key="3">
    <source>
        <dbReference type="Proteomes" id="UP000709959"/>
    </source>
</evidence>
<dbReference type="EMBL" id="JADKCH010000001">
    <property type="protein sequence ID" value="MBK8571162.1"/>
    <property type="molecule type" value="Genomic_DNA"/>
</dbReference>
<dbReference type="AlphaFoldDB" id="A0A936K6A9"/>
<evidence type="ECO:0000313" key="2">
    <source>
        <dbReference type="EMBL" id="MBK8571162.1"/>
    </source>
</evidence>
<dbReference type="Proteomes" id="UP000709959">
    <property type="component" value="Unassembled WGS sequence"/>
</dbReference>
<protein>
    <recommendedName>
        <fullName evidence="4">Cytochrome c domain-containing protein</fullName>
    </recommendedName>
</protein>
<feature type="signal peptide" evidence="1">
    <location>
        <begin position="1"/>
        <end position="20"/>
    </location>
</feature>
<organism evidence="2 3">
    <name type="scientific">Candidatus Geothrix odensensis</name>
    <dbReference type="NCBI Taxonomy" id="2954440"/>
    <lineage>
        <taxon>Bacteria</taxon>
        <taxon>Pseudomonadati</taxon>
        <taxon>Acidobacteriota</taxon>
        <taxon>Holophagae</taxon>
        <taxon>Holophagales</taxon>
        <taxon>Holophagaceae</taxon>
        <taxon>Geothrix</taxon>
    </lineage>
</organism>
<reference evidence="2 3" key="1">
    <citation type="submission" date="2020-10" db="EMBL/GenBank/DDBJ databases">
        <title>Connecting structure to function with the recovery of over 1000 high-quality activated sludge metagenome-assembled genomes encoding full-length rRNA genes using long-read sequencing.</title>
        <authorList>
            <person name="Singleton C.M."/>
            <person name="Petriglieri F."/>
            <person name="Kristensen J.M."/>
            <person name="Kirkegaard R.H."/>
            <person name="Michaelsen T.Y."/>
            <person name="Andersen M.H."/>
            <person name="Karst S.M."/>
            <person name="Dueholm M.S."/>
            <person name="Nielsen P.H."/>
            <person name="Albertsen M."/>
        </authorList>
    </citation>
    <scope>NUCLEOTIDE SEQUENCE [LARGE SCALE GENOMIC DNA]</scope>
    <source>
        <strain evidence="2">OdNE_18-Q3-R46-58_MAXAC.008</strain>
    </source>
</reference>
<feature type="chain" id="PRO_5037233884" description="Cytochrome c domain-containing protein" evidence="1">
    <location>
        <begin position="21"/>
        <end position="85"/>
    </location>
</feature>
<comment type="caution">
    <text evidence="2">The sequence shown here is derived from an EMBL/GenBank/DDBJ whole genome shotgun (WGS) entry which is preliminary data.</text>
</comment>
<evidence type="ECO:0008006" key="4">
    <source>
        <dbReference type="Google" id="ProtNLM"/>
    </source>
</evidence>
<accession>A0A936K6A9</accession>
<keyword evidence="1" id="KW-0732">Signal</keyword>
<name>A0A936K6A9_9BACT</name>
<gene>
    <name evidence="2" type="ORF">IPN91_00685</name>
</gene>
<evidence type="ECO:0000256" key="1">
    <source>
        <dbReference type="SAM" id="SignalP"/>
    </source>
</evidence>